<dbReference type="GO" id="GO:0005096">
    <property type="term" value="F:GTPase activator activity"/>
    <property type="evidence" value="ECO:0007669"/>
    <property type="project" value="InterPro"/>
</dbReference>
<evidence type="ECO:0000256" key="1">
    <source>
        <dbReference type="ARBA" id="ARBA00004148"/>
    </source>
</evidence>
<dbReference type="PANTHER" id="PTHR13179:SF8">
    <property type="entry name" value="GATOR COMPLEX PROTEIN DEPDC5"/>
    <property type="match status" value="1"/>
</dbReference>
<organism evidence="7 8">
    <name type="scientific">Cronartium quercuum f. sp. fusiforme G11</name>
    <dbReference type="NCBI Taxonomy" id="708437"/>
    <lineage>
        <taxon>Eukaryota</taxon>
        <taxon>Fungi</taxon>
        <taxon>Dikarya</taxon>
        <taxon>Basidiomycota</taxon>
        <taxon>Pucciniomycotina</taxon>
        <taxon>Pucciniomycetes</taxon>
        <taxon>Pucciniales</taxon>
        <taxon>Coleosporiaceae</taxon>
        <taxon>Cronartium</taxon>
    </lineage>
</organism>
<dbReference type="InterPro" id="IPR036390">
    <property type="entry name" value="WH_DNA-bd_sf"/>
</dbReference>
<feature type="region of interest" description="Disordered" evidence="5">
    <location>
        <begin position="667"/>
        <end position="805"/>
    </location>
</feature>
<dbReference type="InterPro" id="IPR048255">
    <property type="entry name" value="IML1_N"/>
</dbReference>
<evidence type="ECO:0000259" key="6">
    <source>
        <dbReference type="PROSITE" id="PS50186"/>
    </source>
</evidence>
<dbReference type="EMBL" id="MU167232">
    <property type="protein sequence ID" value="KAG0148935.1"/>
    <property type="molecule type" value="Genomic_DNA"/>
</dbReference>
<dbReference type="SUPFAM" id="SSF46785">
    <property type="entry name" value="Winged helix' DNA-binding domain"/>
    <property type="match status" value="1"/>
</dbReference>
<evidence type="ECO:0000256" key="3">
    <source>
        <dbReference type="ARBA" id="ARBA00018529"/>
    </source>
</evidence>
<dbReference type="GO" id="GO:0005774">
    <property type="term" value="C:vacuolar membrane"/>
    <property type="evidence" value="ECO:0007669"/>
    <property type="project" value="UniProtKB-SubCell"/>
</dbReference>
<protein>
    <recommendedName>
        <fullName evidence="3">Vacuolar membrane-associated protein IML1</fullName>
    </recommendedName>
    <alternativeName>
        <fullName evidence="4">Vacuolar membrane-associated protein iml1</fullName>
    </alternativeName>
</protein>
<keyword evidence="8" id="KW-1185">Reference proteome</keyword>
<dbReference type="InterPro" id="IPR000591">
    <property type="entry name" value="DEP_dom"/>
</dbReference>
<dbReference type="PROSITE" id="PS50186">
    <property type="entry name" value="DEP"/>
    <property type="match status" value="1"/>
</dbReference>
<evidence type="ECO:0000256" key="4">
    <source>
        <dbReference type="ARBA" id="ARBA00021881"/>
    </source>
</evidence>
<dbReference type="CDD" id="cd04371">
    <property type="entry name" value="DEP"/>
    <property type="match status" value="1"/>
</dbReference>
<comment type="subcellular location">
    <subcellularLocation>
        <location evidence="1">Vacuole membrane</location>
        <topology evidence="1">Peripheral membrane protein</topology>
    </subcellularLocation>
</comment>
<proteinExistence type="inferred from homology"/>
<sequence>MPNTTLESFRVTLWIDHEPINPLPAGVDSADAASSIRLNLAAFDSSSIGIGDLLEIVPLINPVASTAGHSFATPTRWESEPGFLFTVRHHTLVRQTGLQLSIPIAIAKAFDLEQYNRNEVLIRKVPSPTPSTYCADHVELVFRDQYIGRGEMWRLTMMMNESVAWVGRDSTLGVLKVKTKVARVYIKGTRVLAGYITPFTKLIFRSESAKYYLYIQLSSEMWTFEEDGSLYHEKAILFLEDLFSRWAKIGTNHLVTIVLFARVFYDEKERNDIPEPVLTSDDGRAYKDFYKVILDLELVTHPQKVLDDVREDISKFQQRTLTYTNPQGEFRLAGKISHAPEGNILEAMSTACNSFDEHYIDRDLHRTAVSIVFVTAGTCVYHVNQMLLRLVTERFVMHGVGVDYVSLSKIPLHVVPLFRFTAVDSDSFHSPRRSVQDLNPSMRSVVDPSMNPIYLDSPTAHAKKTIYYSVPFFVDCSFFSRHQDRPFRVDRFMPRCRMPQIQNGIGEHDLSGISIPFLHETLPPGATDDDAQRREKARQLFDAEVIGALPGPLLSRRAKREAAQLTSTRAVIENLVMTPVQPRRRIASAKLEDSNRSPLLKATIPEGTRDFSQLANQPSAGLSIMPVAGSTANRGRAGSTSTTGSNHTTTVTPALLARLAGFAPKPRTLWPWSTTTSPAAGPKTDRSTSTSSNTRQPSPPENTHLNVIDDLSPRKTASRASSLTRGVPEIRSDTIRAGQMDPVRSATSLMPFMNTPKRTVSTSALARKQDLTESVLPGSPDQRKGNLPKPKKKFNPSNPNGSSSGLLSQYRCWSAIFPRPPNDQRSLKWKSLTTPGCLPITTDFSPSQEELNTSYTLTEYEFAIGESSVLVKAPDPSLRLQELKRVRAAATLREAISQRLSQGFQLVIPELPLHVTELPPSARPRWLSLEGIVHEAEKGHGGSVDVSLSDHYHRLTIKRLDTGTPTLLVQIYVRQRSWVTEAYAYRPAVWWSTQWPGWHEFNLRFEFPNLDEFDFKGLDSIIVGHDHGLPLGEALKYWRTRIVFLPDSVSALVTKGGSGAGTESGTEAATDESRVAGMVKMQTHLRNLPWHPASDLPMNGLALDFSSSDTSSHVRQEAERFKALASAYRGQRVRLGRVLSLRDPLNVIVEAMLNPAHGVDVRSQLIQLRLVENVFMGDKFVTFLKHQFNFGSRDEALRFGRMLEARGMLKDVSNHHPPKTLVDEPRYYQLTTDFCPPRPSRTWFGRATTSTPVPNSTNTNAPGLNLEKGSEKAKGSNSSSSRPHVPVSGPVPGVAGGDGGKKSRRSSSVSRSRSERPPITMTRYGIIDLDLAGRSDRSEKVVIHCDLSHSTLNAWHVELQWLGISSCLVDGLIQQWTRIVERYSIKVIEESVRSLERLSDFSPFQKLMPIKISFKPSDEIINDHLKKFGPNWRISKYDYFEGQLLRSQGYVLDVRDSFSFF</sequence>
<dbReference type="InterPro" id="IPR027244">
    <property type="entry name" value="IML1"/>
</dbReference>
<dbReference type="GO" id="GO:1990130">
    <property type="term" value="C:GATOR1 complex"/>
    <property type="evidence" value="ECO:0007669"/>
    <property type="project" value="TreeGrafter"/>
</dbReference>
<accession>A0A9P6NKX8</accession>
<evidence type="ECO:0000256" key="2">
    <source>
        <dbReference type="ARBA" id="ARBA00005643"/>
    </source>
</evidence>
<comment type="caution">
    <text evidence="7">The sequence shown here is derived from an EMBL/GenBank/DDBJ whole genome shotgun (WGS) entry which is preliminary data.</text>
</comment>
<dbReference type="Gene3D" id="1.10.10.10">
    <property type="entry name" value="Winged helix-like DNA-binding domain superfamily/Winged helix DNA-binding domain"/>
    <property type="match status" value="1"/>
</dbReference>
<dbReference type="Pfam" id="PF00610">
    <property type="entry name" value="DEP"/>
    <property type="match status" value="1"/>
</dbReference>
<comment type="similarity">
    <text evidence="2">Belongs to the IML1 family.</text>
</comment>
<gene>
    <name evidence="7" type="ORF">CROQUDRAFT_40694</name>
</gene>
<dbReference type="SMART" id="SM00049">
    <property type="entry name" value="DEP"/>
    <property type="match status" value="1"/>
</dbReference>
<feature type="domain" description="DEP" evidence="6">
    <location>
        <begin position="1155"/>
        <end position="1232"/>
    </location>
</feature>
<feature type="compositionally biased region" description="Low complexity" evidence="5">
    <location>
        <begin position="687"/>
        <end position="696"/>
    </location>
</feature>
<dbReference type="OrthoDB" id="39497at2759"/>
<feature type="region of interest" description="Disordered" evidence="5">
    <location>
        <begin position="1239"/>
        <end position="1317"/>
    </location>
</feature>
<dbReference type="GO" id="GO:0010508">
    <property type="term" value="P:positive regulation of autophagy"/>
    <property type="evidence" value="ECO:0007669"/>
    <property type="project" value="TreeGrafter"/>
</dbReference>
<reference evidence="7" key="1">
    <citation type="submission" date="2013-11" db="EMBL/GenBank/DDBJ databases">
        <title>Genome sequence of the fusiform rust pathogen reveals effectors for host alternation and coevolution with pine.</title>
        <authorList>
            <consortium name="DOE Joint Genome Institute"/>
            <person name="Smith K."/>
            <person name="Pendleton A."/>
            <person name="Kubisiak T."/>
            <person name="Anderson C."/>
            <person name="Salamov A."/>
            <person name="Aerts A."/>
            <person name="Riley R."/>
            <person name="Clum A."/>
            <person name="Lindquist E."/>
            <person name="Ence D."/>
            <person name="Campbell M."/>
            <person name="Kronenberg Z."/>
            <person name="Feau N."/>
            <person name="Dhillon B."/>
            <person name="Hamelin R."/>
            <person name="Burleigh J."/>
            <person name="Smith J."/>
            <person name="Yandell M."/>
            <person name="Nelson C."/>
            <person name="Grigoriev I."/>
            <person name="Davis J."/>
        </authorList>
    </citation>
    <scope>NUCLEOTIDE SEQUENCE</scope>
    <source>
        <strain evidence="7">G11</strain>
    </source>
</reference>
<feature type="compositionally biased region" description="Low complexity" evidence="5">
    <location>
        <begin position="795"/>
        <end position="805"/>
    </location>
</feature>
<dbReference type="Pfam" id="PF12257">
    <property type="entry name" value="IML1"/>
    <property type="match status" value="1"/>
</dbReference>
<dbReference type="GO" id="GO:1904262">
    <property type="term" value="P:negative regulation of TORC1 signaling"/>
    <property type="evidence" value="ECO:0007669"/>
    <property type="project" value="TreeGrafter"/>
</dbReference>
<dbReference type="PANTHER" id="PTHR13179">
    <property type="entry name" value="DEP DOMAIN CONTAINING PROTEIN 5"/>
    <property type="match status" value="1"/>
</dbReference>
<feature type="compositionally biased region" description="Low complexity" evidence="5">
    <location>
        <begin position="639"/>
        <end position="650"/>
    </location>
</feature>
<dbReference type="InterPro" id="IPR036388">
    <property type="entry name" value="WH-like_DNA-bd_sf"/>
</dbReference>
<feature type="compositionally biased region" description="Low complexity" evidence="5">
    <location>
        <begin position="1275"/>
        <end position="1293"/>
    </location>
</feature>
<dbReference type="GO" id="GO:0035556">
    <property type="term" value="P:intracellular signal transduction"/>
    <property type="evidence" value="ECO:0007669"/>
    <property type="project" value="InterPro"/>
</dbReference>
<evidence type="ECO:0000313" key="7">
    <source>
        <dbReference type="EMBL" id="KAG0148935.1"/>
    </source>
</evidence>
<evidence type="ECO:0000256" key="5">
    <source>
        <dbReference type="SAM" id="MobiDB-lite"/>
    </source>
</evidence>
<name>A0A9P6NKX8_9BASI</name>
<evidence type="ECO:0000313" key="8">
    <source>
        <dbReference type="Proteomes" id="UP000886653"/>
    </source>
</evidence>
<dbReference type="Proteomes" id="UP000886653">
    <property type="component" value="Unassembled WGS sequence"/>
</dbReference>
<feature type="compositionally biased region" description="Low complexity" evidence="5">
    <location>
        <begin position="1247"/>
        <end position="1262"/>
    </location>
</feature>
<feature type="region of interest" description="Disordered" evidence="5">
    <location>
        <begin position="623"/>
        <end position="650"/>
    </location>
</feature>